<reference evidence="1 2" key="1">
    <citation type="submission" date="2019-03" db="EMBL/GenBank/DDBJ databases">
        <authorList>
            <person name="Kox A.R. M."/>
        </authorList>
    </citation>
    <scope>NUCLEOTIDE SEQUENCE [LARGE SCALE GENOMIC DNA]</scope>
    <source>
        <strain evidence="1">MTUNDRAET4 annotated genome</strain>
        <plasmid evidence="2">3</plasmid>
    </source>
</reference>
<sequence length="62" mass="6786">MQGLQDRALAGAVRAEEQRDRFQIDSLRGSDSLEVFDLDPAEAHGAILQFATKGALGKRTEQ</sequence>
<gene>
    <name evidence="1" type="ORF">MTUNDRAET4_0005</name>
</gene>
<evidence type="ECO:0000313" key="2">
    <source>
        <dbReference type="Proteomes" id="UP000294360"/>
    </source>
</evidence>
<dbReference type="AlphaFoldDB" id="A0A4U8Z7F6"/>
<evidence type="ECO:0000313" key="1">
    <source>
        <dbReference type="EMBL" id="VFU17372.1"/>
    </source>
</evidence>
<geneLocation type="plasmid" evidence="1 2">
    <name>3</name>
</geneLocation>
<proteinExistence type="predicted"/>
<name>A0A4U8Z7F6_METTU</name>
<dbReference type="KEGG" id="mtun:MTUNDRAET4_0005.2"/>
<keyword evidence="1" id="KW-0614">Plasmid</keyword>
<protein>
    <submittedName>
        <fullName evidence="1">Uncharacterized protein</fullName>
    </submittedName>
</protein>
<organism evidence="1 2">
    <name type="scientific">Methylocella tundrae</name>
    <dbReference type="NCBI Taxonomy" id="227605"/>
    <lineage>
        <taxon>Bacteria</taxon>
        <taxon>Pseudomonadati</taxon>
        <taxon>Pseudomonadota</taxon>
        <taxon>Alphaproteobacteria</taxon>
        <taxon>Hyphomicrobiales</taxon>
        <taxon>Beijerinckiaceae</taxon>
        <taxon>Methylocella</taxon>
    </lineage>
</organism>
<accession>A0A4U8Z7F6</accession>
<dbReference type="EMBL" id="LR536452">
    <property type="protein sequence ID" value="VFU17372.1"/>
    <property type="molecule type" value="Genomic_DNA"/>
</dbReference>
<dbReference type="Proteomes" id="UP000294360">
    <property type="component" value="Plasmid 3"/>
</dbReference>